<sequence>MVDVSDMLKECGTQLQGWNKHCFGNVQSQLSKAQRTLSTLYERDPDFIPLEELNVARDEVQIWLERNEIMWRQRSKAMWLKEGDNNTKYFCMKASQRNQKILILKIQDDVDQWQKRGQRDRVILDYFQNLFSSSSPSVDADSLAFLEPLARKVSTQMNMDLMKVFGADEVKKKCAVKMGDYRPVNLCNVTYKLIAKVLSNRLKVVLPSIISESHSAFVPGRLITDKVLIAYELVNFLKHKKKGKEGFMSLKLDISKAYDWAEWSGVLRAPNINHLPFADDSVIFYRANVEENKRVQKLLEKYEVVSGQRINKEKTAMVFSDNVRAEILSETKQLWSHSEVQQYEKYLGLPSIVGRSKQRAFQSIKRRELESLMSRFWWGQKGNERKIYWLSWNKLCQKKMHGGLGFKDLKIFNLALLAKQGWRLLQDDSSLLHRLQKVKYFPHSSFMIASLGKCPSYTWRGIWEARKLLEAGCRWRIGNGKSVDIWKDTWIPGHTSLLSEGEWKGMV</sequence>
<dbReference type="AlphaFoldDB" id="A0A833U091"/>
<evidence type="ECO:0000259" key="1">
    <source>
        <dbReference type="Pfam" id="PF00078"/>
    </source>
</evidence>
<dbReference type="Pfam" id="PF00078">
    <property type="entry name" value="RVT_1"/>
    <property type="match status" value="1"/>
</dbReference>
<dbReference type="Proteomes" id="UP000619265">
    <property type="component" value="Unassembled WGS sequence"/>
</dbReference>
<dbReference type="EMBL" id="LIHL02000010">
    <property type="protein sequence ID" value="KAF5458601.1"/>
    <property type="molecule type" value="Genomic_DNA"/>
</dbReference>
<dbReference type="PANTHER" id="PTHR46890:SF48">
    <property type="entry name" value="RNA-DIRECTED DNA POLYMERASE"/>
    <property type="match status" value="1"/>
</dbReference>
<gene>
    <name evidence="2" type="ORF">F2P56_022622</name>
</gene>
<evidence type="ECO:0000313" key="2">
    <source>
        <dbReference type="EMBL" id="KAF5458601.1"/>
    </source>
</evidence>
<dbReference type="CDD" id="cd01650">
    <property type="entry name" value="RT_nLTR_like"/>
    <property type="match status" value="1"/>
</dbReference>
<dbReference type="SUPFAM" id="SSF56672">
    <property type="entry name" value="DNA/RNA polymerases"/>
    <property type="match status" value="1"/>
</dbReference>
<reference evidence="2" key="1">
    <citation type="submission" date="2015-10" db="EMBL/GenBank/DDBJ databases">
        <authorList>
            <person name="Martinez-Garcia P.J."/>
            <person name="Crepeau M.W."/>
            <person name="Puiu D."/>
            <person name="Gonzalez-Ibeas D."/>
            <person name="Whalen J."/>
            <person name="Stevens K."/>
            <person name="Paul R."/>
            <person name="Butterfield T."/>
            <person name="Britton M."/>
            <person name="Reagan R."/>
            <person name="Chakraborty S."/>
            <person name="Walawage S.L."/>
            <person name="Vasquez-Gross H.A."/>
            <person name="Cardeno C."/>
            <person name="Famula R."/>
            <person name="Pratt K."/>
            <person name="Kuruganti S."/>
            <person name="Aradhya M.K."/>
            <person name="Leslie C.A."/>
            <person name="Dandekar A.M."/>
            <person name="Salzberg S.L."/>
            <person name="Wegrzyn J.L."/>
            <person name="Langley C.H."/>
            <person name="Neale D.B."/>
        </authorList>
    </citation>
    <scope>NUCLEOTIDE SEQUENCE</scope>
    <source>
        <tissue evidence="2">Leaves</tissue>
    </source>
</reference>
<dbReference type="InterPro" id="IPR052343">
    <property type="entry name" value="Retrotransposon-Effector_Assoc"/>
</dbReference>
<accession>A0A833U091</accession>
<reference evidence="2" key="2">
    <citation type="submission" date="2020-03" db="EMBL/GenBank/DDBJ databases">
        <title>Walnut 2.0.</title>
        <authorList>
            <person name="Marrano A."/>
            <person name="Britton M."/>
            <person name="Zimin A.V."/>
            <person name="Zaini P.A."/>
            <person name="Workman R."/>
            <person name="Puiu D."/>
            <person name="Bianco L."/>
            <person name="Allen B.J."/>
            <person name="Troggio M."/>
            <person name="Leslie C.A."/>
            <person name="Timp W."/>
            <person name="Dendekar A."/>
            <person name="Salzberg S.L."/>
            <person name="Neale D.B."/>
        </authorList>
    </citation>
    <scope>NUCLEOTIDE SEQUENCE</scope>
    <source>
        <tissue evidence="2">Leaves</tissue>
    </source>
</reference>
<protein>
    <recommendedName>
        <fullName evidence="1">Reverse transcriptase domain-containing protein</fullName>
    </recommendedName>
</protein>
<dbReference type="PANTHER" id="PTHR46890">
    <property type="entry name" value="NON-LTR RETROLELEMENT REVERSE TRANSCRIPTASE-LIKE PROTEIN-RELATED"/>
    <property type="match status" value="1"/>
</dbReference>
<comment type="caution">
    <text evidence="2">The sequence shown here is derived from an EMBL/GenBank/DDBJ whole genome shotgun (WGS) entry which is preliminary data.</text>
</comment>
<dbReference type="Gramene" id="Jr10_16640_p1">
    <property type="protein sequence ID" value="cds.Jr10_16640_p1"/>
    <property type="gene ID" value="Jr10_16640"/>
</dbReference>
<dbReference type="InterPro" id="IPR000477">
    <property type="entry name" value="RT_dom"/>
</dbReference>
<organism evidence="2 3">
    <name type="scientific">Juglans regia</name>
    <name type="common">English walnut</name>
    <dbReference type="NCBI Taxonomy" id="51240"/>
    <lineage>
        <taxon>Eukaryota</taxon>
        <taxon>Viridiplantae</taxon>
        <taxon>Streptophyta</taxon>
        <taxon>Embryophyta</taxon>
        <taxon>Tracheophyta</taxon>
        <taxon>Spermatophyta</taxon>
        <taxon>Magnoliopsida</taxon>
        <taxon>eudicotyledons</taxon>
        <taxon>Gunneridae</taxon>
        <taxon>Pentapetalae</taxon>
        <taxon>rosids</taxon>
        <taxon>fabids</taxon>
        <taxon>Fagales</taxon>
        <taxon>Juglandaceae</taxon>
        <taxon>Juglans</taxon>
    </lineage>
</organism>
<feature type="domain" description="Reverse transcriptase" evidence="1">
    <location>
        <begin position="171"/>
        <end position="265"/>
    </location>
</feature>
<name>A0A833U091_JUGRE</name>
<proteinExistence type="predicted"/>
<dbReference type="InterPro" id="IPR043502">
    <property type="entry name" value="DNA/RNA_pol_sf"/>
</dbReference>
<evidence type="ECO:0000313" key="3">
    <source>
        <dbReference type="Proteomes" id="UP000619265"/>
    </source>
</evidence>